<keyword evidence="1" id="KW-0479">Metal-binding</keyword>
<feature type="domain" description="RanBP2-type" evidence="5">
    <location>
        <begin position="3"/>
        <end position="22"/>
    </location>
</feature>
<feature type="compositionally biased region" description="Polar residues" evidence="4">
    <location>
        <begin position="110"/>
        <end position="120"/>
    </location>
</feature>
<organism evidence="6 7">
    <name type="scientific">Symbiodinium natans</name>
    <dbReference type="NCBI Taxonomy" id="878477"/>
    <lineage>
        <taxon>Eukaryota</taxon>
        <taxon>Sar</taxon>
        <taxon>Alveolata</taxon>
        <taxon>Dinophyceae</taxon>
        <taxon>Suessiales</taxon>
        <taxon>Symbiodiniaceae</taxon>
        <taxon>Symbiodinium</taxon>
    </lineage>
</organism>
<evidence type="ECO:0000313" key="6">
    <source>
        <dbReference type="EMBL" id="CAE7247400.1"/>
    </source>
</evidence>
<reference evidence="6" key="1">
    <citation type="submission" date="2021-02" db="EMBL/GenBank/DDBJ databases">
        <authorList>
            <person name="Dougan E. K."/>
            <person name="Rhodes N."/>
            <person name="Thang M."/>
            <person name="Chan C."/>
        </authorList>
    </citation>
    <scope>NUCLEOTIDE SEQUENCE</scope>
</reference>
<name>A0A812LUP7_9DINO</name>
<dbReference type="PROSITE" id="PS01358">
    <property type="entry name" value="ZF_RANBP2_1"/>
    <property type="match status" value="1"/>
</dbReference>
<dbReference type="AlphaFoldDB" id="A0A812LUP7"/>
<gene>
    <name evidence="6" type="ORF">SNAT2548_LOCUS11841</name>
</gene>
<feature type="compositionally biased region" description="Basic and acidic residues" evidence="4">
    <location>
        <begin position="295"/>
        <end position="306"/>
    </location>
</feature>
<feature type="region of interest" description="Disordered" evidence="4">
    <location>
        <begin position="33"/>
        <end position="120"/>
    </location>
</feature>
<dbReference type="InterPro" id="IPR001876">
    <property type="entry name" value="Znf_RanBP2"/>
</dbReference>
<feature type="compositionally biased region" description="Pro residues" evidence="4">
    <location>
        <begin position="98"/>
        <end position="108"/>
    </location>
</feature>
<sequence length="332" mass="36271">MAWDCRSCRRKNRGNAWYCAGCGKAWQEYYTETSEAPWKTQARNTVSPRRRQSPRRRSEPEAPEKGAHKGKGGKGQHKGAGPGKPERTTGAPALKDLPNPPTAAPPALPSGTNQAGGNETSPAFTELLAALSSNREELPETVRLLVDVHLNTSHKAAAKSLHRLVALQSQAKQELSKVRRSRDVFLGEWYSYVESLGDLLEKQLATKTETMTAFATAEDKWQQQMIQATRSLAAESKASGDEETKGEVVDLDAEDAEMEVSALAEADARKAEAKESAVRKEEALISVLRKVKDGAKEELDANARERTPRRKAKEAKEAKEQEAGSQSSSPPA</sequence>
<dbReference type="EMBL" id="CAJNDS010001112">
    <property type="protein sequence ID" value="CAE7247400.1"/>
    <property type="molecule type" value="Genomic_DNA"/>
</dbReference>
<comment type="caution">
    <text evidence="6">The sequence shown here is derived from an EMBL/GenBank/DDBJ whole genome shotgun (WGS) entry which is preliminary data.</text>
</comment>
<evidence type="ECO:0000256" key="2">
    <source>
        <dbReference type="ARBA" id="ARBA00022771"/>
    </source>
</evidence>
<evidence type="ECO:0000313" key="7">
    <source>
        <dbReference type="Proteomes" id="UP000604046"/>
    </source>
</evidence>
<keyword evidence="3" id="KW-0862">Zinc</keyword>
<feature type="compositionally biased region" description="Basic and acidic residues" evidence="4">
    <location>
        <begin position="56"/>
        <end position="67"/>
    </location>
</feature>
<protein>
    <recommendedName>
        <fullName evidence="5">RanBP2-type domain-containing protein</fullName>
    </recommendedName>
</protein>
<keyword evidence="7" id="KW-1185">Reference proteome</keyword>
<dbReference type="Proteomes" id="UP000604046">
    <property type="component" value="Unassembled WGS sequence"/>
</dbReference>
<evidence type="ECO:0000256" key="1">
    <source>
        <dbReference type="ARBA" id="ARBA00022723"/>
    </source>
</evidence>
<evidence type="ECO:0000256" key="4">
    <source>
        <dbReference type="SAM" id="MobiDB-lite"/>
    </source>
</evidence>
<dbReference type="GO" id="GO:0008270">
    <property type="term" value="F:zinc ion binding"/>
    <property type="evidence" value="ECO:0007669"/>
    <property type="project" value="UniProtKB-KW"/>
</dbReference>
<evidence type="ECO:0000259" key="5">
    <source>
        <dbReference type="PROSITE" id="PS01358"/>
    </source>
</evidence>
<dbReference type="OrthoDB" id="440154at2759"/>
<feature type="compositionally biased region" description="Basic residues" evidence="4">
    <location>
        <begin position="68"/>
        <end position="77"/>
    </location>
</feature>
<feature type="region of interest" description="Disordered" evidence="4">
    <location>
        <begin position="295"/>
        <end position="332"/>
    </location>
</feature>
<accession>A0A812LUP7</accession>
<evidence type="ECO:0000256" key="3">
    <source>
        <dbReference type="ARBA" id="ARBA00022833"/>
    </source>
</evidence>
<feature type="compositionally biased region" description="Polar residues" evidence="4">
    <location>
        <begin position="323"/>
        <end position="332"/>
    </location>
</feature>
<keyword evidence="2" id="KW-0863">Zinc-finger</keyword>
<proteinExistence type="predicted"/>